<dbReference type="Proteomes" id="UP000479043">
    <property type="component" value="Unassembled WGS sequence"/>
</dbReference>
<dbReference type="InterPro" id="IPR012347">
    <property type="entry name" value="Ferritin-like"/>
</dbReference>
<organism evidence="1 2">
    <name type="scientific">Thalassovita mangrovi</name>
    <dbReference type="NCBI Taxonomy" id="2692236"/>
    <lineage>
        <taxon>Bacteria</taxon>
        <taxon>Pseudomonadati</taxon>
        <taxon>Pseudomonadota</taxon>
        <taxon>Alphaproteobacteria</taxon>
        <taxon>Rhodobacterales</taxon>
        <taxon>Roseobacteraceae</taxon>
        <taxon>Thalassovita</taxon>
    </lineage>
</organism>
<dbReference type="PANTHER" id="PTHR30458">
    <property type="entry name" value="PHENYLACETIC ACID DEGRADATION PROTEIN PAA"/>
    <property type="match status" value="1"/>
</dbReference>
<dbReference type="NCBIfam" id="TIGR02158">
    <property type="entry name" value="PA_CoA_Oxy3"/>
    <property type="match status" value="1"/>
</dbReference>
<proteinExistence type="predicted"/>
<dbReference type="InterPro" id="IPR011882">
    <property type="entry name" value="PaaC"/>
</dbReference>
<evidence type="ECO:0000313" key="2">
    <source>
        <dbReference type="Proteomes" id="UP000479043"/>
    </source>
</evidence>
<comment type="caution">
    <text evidence="1">The sequence shown here is derived from an EMBL/GenBank/DDBJ whole genome shotgun (WGS) entry which is preliminary data.</text>
</comment>
<dbReference type="GO" id="GO:0010124">
    <property type="term" value="P:phenylacetate catabolic process"/>
    <property type="evidence" value="ECO:0007669"/>
    <property type="project" value="InterPro"/>
</dbReference>
<protein>
    <submittedName>
        <fullName evidence="1">Phenylacetate-CoA oxygenase subunit PaaC</fullName>
    </submittedName>
</protein>
<name>A0A6L8LMF5_9RHOB</name>
<dbReference type="InterPro" id="IPR052703">
    <property type="entry name" value="Aromatic_CoA_ox/epox"/>
</dbReference>
<dbReference type="PANTHER" id="PTHR30458:SF0">
    <property type="entry name" value="1,2-PHENYLACETYL-COA EPOXIDASE, SUBUNIT C"/>
    <property type="match status" value="1"/>
</dbReference>
<sequence length="255" mass="27925">MAGVDKDMLAQFLLRMGDNTLILGHRVSEWCGHSPVLEEDIALANTALDLLGQTQLWLGYAAEVMGDGKTADDLAFLRDAWDFRNLLLVELPNGDFGQTLMRQFLFDAFHSVLLGRLLQSSDQSVREIAEKASKEVAYHVERSADTVVGLGDGTEESHARMQAALDLLWPYVGEMFASDDIDRAMAAAGVAPDPAGLRDEYDALVGKVMAEATLSIPDSSFAHKGGRTGATHTEHLGHLLCHMQWLQRAYPGANW</sequence>
<dbReference type="AlphaFoldDB" id="A0A6L8LMF5"/>
<dbReference type="GO" id="GO:0005829">
    <property type="term" value="C:cytosol"/>
    <property type="evidence" value="ECO:0007669"/>
    <property type="project" value="TreeGrafter"/>
</dbReference>
<dbReference type="RefSeq" id="WP_160972015.1">
    <property type="nucleotide sequence ID" value="NZ_WWEN01000002.1"/>
</dbReference>
<keyword evidence="2" id="KW-1185">Reference proteome</keyword>
<dbReference type="InterPro" id="IPR007814">
    <property type="entry name" value="PaaA_PaaC"/>
</dbReference>
<dbReference type="Pfam" id="PF05138">
    <property type="entry name" value="PaaA_PaaC"/>
    <property type="match status" value="1"/>
</dbReference>
<dbReference type="InterPro" id="IPR009078">
    <property type="entry name" value="Ferritin-like_SF"/>
</dbReference>
<dbReference type="PIRSF" id="PIRSF037834">
    <property type="entry name" value="PA_CoA_Oase3"/>
    <property type="match status" value="1"/>
</dbReference>
<reference evidence="1 2" key="1">
    <citation type="submission" date="2020-01" db="EMBL/GenBank/DDBJ databases">
        <authorList>
            <person name="Chen S."/>
        </authorList>
    </citation>
    <scope>NUCLEOTIDE SEQUENCE [LARGE SCALE GENOMIC DNA]</scope>
    <source>
        <strain evidence="1 2">GS-10</strain>
    </source>
</reference>
<evidence type="ECO:0000313" key="1">
    <source>
        <dbReference type="EMBL" id="MYM54309.1"/>
    </source>
</evidence>
<dbReference type="EMBL" id="WWEN01000002">
    <property type="protein sequence ID" value="MYM54309.1"/>
    <property type="molecule type" value="Genomic_DNA"/>
</dbReference>
<dbReference type="SUPFAM" id="SSF47240">
    <property type="entry name" value="Ferritin-like"/>
    <property type="match status" value="1"/>
</dbReference>
<gene>
    <name evidence="1" type="primary">paaC</name>
    <name evidence="1" type="ORF">GR167_03255</name>
</gene>
<accession>A0A6L8LMF5</accession>
<dbReference type="Gene3D" id="1.20.1260.10">
    <property type="match status" value="1"/>
</dbReference>